<dbReference type="Proteomes" id="UP001229421">
    <property type="component" value="Unassembled WGS sequence"/>
</dbReference>
<dbReference type="EMBL" id="JAUHHV010000010">
    <property type="protein sequence ID" value="KAK1410248.1"/>
    <property type="molecule type" value="Genomic_DNA"/>
</dbReference>
<accession>A0AAD8JUV6</accession>
<sequence length="357" mass="41064">MAEVAFDVLELILVGFDVKNIIPCKSVCKSWHAFITSPRFVKAHLNHNYKKDRDNHELGHRRIANGINKTEDLRLSVDMLRVVGSSNGLVCVSPRDVEFVVTNPSTGEFRKLPKVPYTHETETLKDVVCLGFGYDSSTDDYKVVAGFKEGWSTPFYILTLKSNIWKFMGEVKYRWCTKGVNGVLCGETLYWFMSDATKRVIISFNLSTEKFKFIPQPTDGDYGCHHCWLVHKCYALGVLDDCLCIYSSSSCSLYSKIWVMKNSKWERYYHCRWSKNDIVHRVQESQQKYVYTHDDGMQLTSIGRYMCASIFVNSLVSPNPLVISNNSHYKGRKRNAMEQDPNESVEGDVKCNIRKMN</sequence>
<evidence type="ECO:0000259" key="2">
    <source>
        <dbReference type="Pfam" id="PF07734"/>
    </source>
</evidence>
<dbReference type="PANTHER" id="PTHR31672">
    <property type="entry name" value="BNACNNG10540D PROTEIN"/>
    <property type="match status" value="1"/>
</dbReference>
<dbReference type="InterPro" id="IPR001810">
    <property type="entry name" value="F-box_dom"/>
</dbReference>
<dbReference type="InterPro" id="IPR017451">
    <property type="entry name" value="F-box-assoc_interact_dom"/>
</dbReference>
<feature type="domain" description="F-box associated beta-propeller type 1" evidence="2">
    <location>
        <begin position="72"/>
        <end position="275"/>
    </location>
</feature>
<dbReference type="SUPFAM" id="SSF81383">
    <property type="entry name" value="F-box domain"/>
    <property type="match status" value="1"/>
</dbReference>
<dbReference type="Pfam" id="PF07734">
    <property type="entry name" value="FBA_1"/>
    <property type="match status" value="1"/>
</dbReference>
<evidence type="ECO:0000259" key="1">
    <source>
        <dbReference type="Pfam" id="PF00646"/>
    </source>
</evidence>
<dbReference type="PANTHER" id="PTHR31672:SF13">
    <property type="entry name" value="F-BOX PROTEIN CPR30-LIKE"/>
    <property type="match status" value="1"/>
</dbReference>
<keyword evidence="4" id="KW-1185">Reference proteome</keyword>
<dbReference type="InterPro" id="IPR036047">
    <property type="entry name" value="F-box-like_dom_sf"/>
</dbReference>
<dbReference type="InterPro" id="IPR006527">
    <property type="entry name" value="F-box-assoc_dom_typ1"/>
</dbReference>
<name>A0AAD8JUV6_TARER</name>
<feature type="domain" description="F-box" evidence="1">
    <location>
        <begin position="7"/>
        <end position="41"/>
    </location>
</feature>
<evidence type="ECO:0008006" key="5">
    <source>
        <dbReference type="Google" id="ProtNLM"/>
    </source>
</evidence>
<protein>
    <recommendedName>
        <fullName evidence="5">F-box domain-containing protein</fullName>
    </recommendedName>
</protein>
<gene>
    <name evidence="3" type="ORF">QVD17_36783</name>
</gene>
<dbReference type="AlphaFoldDB" id="A0AAD8JUV6"/>
<dbReference type="Pfam" id="PF00646">
    <property type="entry name" value="F-box"/>
    <property type="match status" value="1"/>
</dbReference>
<comment type="caution">
    <text evidence="3">The sequence shown here is derived from an EMBL/GenBank/DDBJ whole genome shotgun (WGS) entry which is preliminary data.</text>
</comment>
<reference evidence="3" key="1">
    <citation type="journal article" date="2023" name="bioRxiv">
        <title>Improved chromosome-level genome assembly for marigold (Tagetes erecta).</title>
        <authorList>
            <person name="Jiang F."/>
            <person name="Yuan L."/>
            <person name="Wang S."/>
            <person name="Wang H."/>
            <person name="Xu D."/>
            <person name="Wang A."/>
            <person name="Fan W."/>
        </authorList>
    </citation>
    <scope>NUCLEOTIDE SEQUENCE</scope>
    <source>
        <strain evidence="3">WSJ</strain>
        <tissue evidence="3">Leaf</tissue>
    </source>
</reference>
<dbReference type="InterPro" id="IPR050796">
    <property type="entry name" value="SCF_F-box_component"/>
</dbReference>
<organism evidence="3 4">
    <name type="scientific">Tagetes erecta</name>
    <name type="common">African marigold</name>
    <dbReference type="NCBI Taxonomy" id="13708"/>
    <lineage>
        <taxon>Eukaryota</taxon>
        <taxon>Viridiplantae</taxon>
        <taxon>Streptophyta</taxon>
        <taxon>Embryophyta</taxon>
        <taxon>Tracheophyta</taxon>
        <taxon>Spermatophyta</taxon>
        <taxon>Magnoliopsida</taxon>
        <taxon>eudicotyledons</taxon>
        <taxon>Gunneridae</taxon>
        <taxon>Pentapetalae</taxon>
        <taxon>asterids</taxon>
        <taxon>campanulids</taxon>
        <taxon>Asterales</taxon>
        <taxon>Asteraceae</taxon>
        <taxon>Asteroideae</taxon>
        <taxon>Heliantheae alliance</taxon>
        <taxon>Tageteae</taxon>
        <taxon>Tagetes</taxon>
    </lineage>
</organism>
<evidence type="ECO:0000313" key="3">
    <source>
        <dbReference type="EMBL" id="KAK1410248.1"/>
    </source>
</evidence>
<dbReference type="NCBIfam" id="TIGR01640">
    <property type="entry name" value="F_box_assoc_1"/>
    <property type="match status" value="1"/>
</dbReference>
<evidence type="ECO:0000313" key="4">
    <source>
        <dbReference type="Proteomes" id="UP001229421"/>
    </source>
</evidence>
<proteinExistence type="predicted"/>